<name>A0A1I7XHH9_HETBA</name>
<reference evidence="3" key="1">
    <citation type="submission" date="2016-11" db="UniProtKB">
        <authorList>
            <consortium name="WormBaseParasite"/>
        </authorList>
    </citation>
    <scope>IDENTIFICATION</scope>
</reference>
<evidence type="ECO:0000313" key="2">
    <source>
        <dbReference type="Proteomes" id="UP000095283"/>
    </source>
</evidence>
<dbReference type="WBParaSite" id="Hba_17203">
    <property type="protein sequence ID" value="Hba_17203"/>
    <property type="gene ID" value="Hba_17203"/>
</dbReference>
<evidence type="ECO:0000256" key="1">
    <source>
        <dbReference type="SAM" id="MobiDB-lite"/>
    </source>
</evidence>
<organism evidence="2 3">
    <name type="scientific">Heterorhabditis bacteriophora</name>
    <name type="common">Entomopathogenic nematode worm</name>
    <dbReference type="NCBI Taxonomy" id="37862"/>
    <lineage>
        <taxon>Eukaryota</taxon>
        <taxon>Metazoa</taxon>
        <taxon>Ecdysozoa</taxon>
        <taxon>Nematoda</taxon>
        <taxon>Chromadorea</taxon>
        <taxon>Rhabditida</taxon>
        <taxon>Rhabditina</taxon>
        <taxon>Rhabditomorpha</taxon>
        <taxon>Strongyloidea</taxon>
        <taxon>Heterorhabditidae</taxon>
        <taxon>Heterorhabditis</taxon>
    </lineage>
</organism>
<dbReference type="Proteomes" id="UP000095283">
    <property type="component" value="Unplaced"/>
</dbReference>
<keyword evidence="2" id="KW-1185">Reference proteome</keyword>
<evidence type="ECO:0000313" key="3">
    <source>
        <dbReference type="WBParaSite" id="Hba_17203"/>
    </source>
</evidence>
<accession>A0A1I7XHH9</accession>
<feature type="region of interest" description="Disordered" evidence="1">
    <location>
        <begin position="65"/>
        <end position="86"/>
    </location>
</feature>
<protein>
    <submittedName>
        <fullName evidence="3">DDE_3 domain-containing protein</fullName>
    </submittedName>
</protein>
<proteinExistence type="predicted"/>
<sequence>MIFKDHTKFIICQFSAYTPNLRTESEAIRQRRSSPSITRDTTEHRMKIMDRLCDYTVARHMLSEMEQSADDGKEREMETTVIYGNK</sequence>
<dbReference type="AlphaFoldDB" id="A0A1I7XHH9"/>